<gene>
    <name evidence="5" type="ORF">HER31_08785</name>
</gene>
<name>A0A6H1UD46_9GAMM</name>
<keyword evidence="6" id="KW-1185">Reference proteome</keyword>
<dbReference type="EMBL" id="CP051180">
    <property type="protein sequence ID" value="QIZ76964.1"/>
    <property type="molecule type" value="Genomic_DNA"/>
</dbReference>
<protein>
    <submittedName>
        <fullName evidence="5">BamA/TamA family outer membrane protein</fullName>
    </submittedName>
</protein>
<organism evidence="5 6">
    <name type="scientific">Ferrimonas lipolytica</name>
    <dbReference type="NCBI Taxonomy" id="2724191"/>
    <lineage>
        <taxon>Bacteria</taxon>
        <taxon>Pseudomonadati</taxon>
        <taxon>Pseudomonadota</taxon>
        <taxon>Gammaproteobacteria</taxon>
        <taxon>Alteromonadales</taxon>
        <taxon>Ferrimonadaceae</taxon>
        <taxon>Ferrimonas</taxon>
    </lineage>
</organism>
<dbReference type="RefSeq" id="WP_168660225.1">
    <property type="nucleotide sequence ID" value="NZ_CP051180.1"/>
</dbReference>
<evidence type="ECO:0000256" key="1">
    <source>
        <dbReference type="ARBA" id="ARBA00004370"/>
    </source>
</evidence>
<feature type="signal peptide" evidence="3">
    <location>
        <begin position="1"/>
        <end position="25"/>
    </location>
</feature>
<evidence type="ECO:0000313" key="6">
    <source>
        <dbReference type="Proteomes" id="UP000501602"/>
    </source>
</evidence>
<evidence type="ECO:0000256" key="2">
    <source>
        <dbReference type="ARBA" id="ARBA00023136"/>
    </source>
</evidence>
<dbReference type="Proteomes" id="UP000501602">
    <property type="component" value="Chromosome"/>
</dbReference>
<reference evidence="5 6" key="1">
    <citation type="submission" date="2020-04" db="EMBL/GenBank/DDBJ databases">
        <title>Ferrimonas sp. S7 isolated from sea water.</title>
        <authorList>
            <person name="Bae S.S."/>
            <person name="Baek K."/>
        </authorList>
    </citation>
    <scope>NUCLEOTIDE SEQUENCE [LARGE SCALE GENOMIC DNA]</scope>
    <source>
        <strain evidence="5 6">S7</strain>
    </source>
</reference>
<evidence type="ECO:0000256" key="3">
    <source>
        <dbReference type="SAM" id="SignalP"/>
    </source>
</evidence>
<dbReference type="Pfam" id="PF01103">
    <property type="entry name" value="Omp85"/>
    <property type="match status" value="1"/>
</dbReference>
<feature type="domain" description="Bacterial surface antigen (D15)" evidence="4">
    <location>
        <begin position="158"/>
        <end position="383"/>
    </location>
</feature>
<dbReference type="AlphaFoldDB" id="A0A6H1UD46"/>
<proteinExistence type="predicted"/>
<comment type="subcellular location">
    <subcellularLocation>
        <location evidence="1">Membrane</location>
    </subcellularLocation>
</comment>
<evidence type="ECO:0000313" key="5">
    <source>
        <dbReference type="EMBL" id="QIZ76964.1"/>
    </source>
</evidence>
<feature type="chain" id="PRO_5026172484" evidence="3">
    <location>
        <begin position="26"/>
        <end position="394"/>
    </location>
</feature>
<accession>A0A6H1UD46</accession>
<dbReference type="Gene3D" id="2.40.160.50">
    <property type="entry name" value="membrane protein fhac: a member of the omp85/tpsb transporter family"/>
    <property type="match status" value="1"/>
</dbReference>
<keyword evidence="3" id="KW-0732">Signal</keyword>
<keyword evidence="2" id="KW-0472">Membrane</keyword>
<dbReference type="KEGG" id="fes:HER31_08785"/>
<evidence type="ECO:0000259" key="4">
    <source>
        <dbReference type="Pfam" id="PF01103"/>
    </source>
</evidence>
<dbReference type="GO" id="GO:0019867">
    <property type="term" value="C:outer membrane"/>
    <property type="evidence" value="ECO:0007669"/>
    <property type="project" value="InterPro"/>
</dbReference>
<dbReference type="InterPro" id="IPR000184">
    <property type="entry name" value="Bac_surfAg_D15"/>
</dbReference>
<sequence>MEFSFLSRRLAHTLVLTAVALPAAAEQFTTTTTTEDKILPWEWADTMAKDTLNWLGADGEFDPSKGVDWGLVPGPIYSPEKQFGIGISAVGLFVADETMMDYAPSSITVKGYGTTNGSIGTEMELRSHYKHDSERLYIDAEIMDAPDLYYGVGIRAGRDDNNEIEFDRTTYRIAPQYLWRVATSTYAGIGFDFRRSESNALDPKVPDLKTGFGDSSQNLGLTAHVIHDSRDFALNASRGRLIEFNLSGYSDNLASDESFQKLAMTYSEYKPVGNATFAWQVQTELSHGDVPWDQLAHLGGSRKLRGYEEGRYRDEQLLMAQAEWRQPIYGRHGAVAWAGVGTLSEDIDELGKEKWLHSVGVGYRFAIKPKVNLRLDLGFGNGDKGAYFSVNEVF</sequence>